<evidence type="ECO:0000313" key="2">
    <source>
        <dbReference type="EMBL" id="XFO74267.1"/>
    </source>
</evidence>
<dbReference type="Proteomes" id="UP000216052">
    <property type="component" value="Chromosome"/>
</dbReference>
<sequence>MQEIKPNPASTGQPTPIIPQKPPAANLSNGIHSLFLSKAASKAEEAQQLLQPQDLTPSITDNLNTGKLTKLFNYFRKGTI</sequence>
<reference evidence="2" key="1">
    <citation type="submission" date="2024-05" db="EMBL/GenBank/DDBJ databases">
        <title>Isolation and characterization of Sporomusa carbonis sp. nov., a carboxydotrophic hydrogenogen in the genus of Sporomusa isolated from a charcoal burning pile.</title>
        <authorList>
            <person name="Boeer T."/>
            <person name="Rosenbaum F."/>
            <person name="Eysell L."/>
            <person name="Mueller V."/>
            <person name="Daniel R."/>
            <person name="Poehlein A."/>
        </authorList>
    </citation>
    <scope>NUCLEOTIDE SEQUENCE [LARGE SCALE GENOMIC DNA]</scope>
    <source>
        <strain evidence="2">DSM 3132</strain>
    </source>
</reference>
<name>A0ABZ3J7A5_SPOA4</name>
<gene>
    <name evidence="2" type="ORF">SPACI_043760</name>
</gene>
<dbReference type="EMBL" id="CP155571">
    <property type="protein sequence ID" value="XFO74267.1"/>
    <property type="molecule type" value="Genomic_DNA"/>
</dbReference>
<dbReference type="RefSeq" id="WP_093794713.1">
    <property type="nucleotide sequence ID" value="NZ_CP155571.1"/>
</dbReference>
<evidence type="ECO:0000256" key="1">
    <source>
        <dbReference type="SAM" id="MobiDB-lite"/>
    </source>
</evidence>
<evidence type="ECO:0000313" key="3">
    <source>
        <dbReference type="Proteomes" id="UP000216052"/>
    </source>
</evidence>
<accession>A0ABZ3J7A5</accession>
<protein>
    <submittedName>
        <fullName evidence="2">Uncharacterized protein</fullName>
    </submittedName>
</protein>
<proteinExistence type="predicted"/>
<organism evidence="2 3">
    <name type="scientific">Sporomusa acidovorans (strain ATCC 49682 / DSM 3132 / Mol)</name>
    <dbReference type="NCBI Taxonomy" id="1123286"/>
    <lineage>
        <taxon>Bacteria</taxon>
        <taxon>Bacillati</taxon>
        <taxon>Bacillota</taxon>
        <taxon>Negativicutes</taxon>
        <taxon>Selenomonadales</taxon>
        <taxon>Sporomusaceae</taxon>
        <taxon>Sporomusa</taxon>
    </lineage>
</organism>
<keyword evidence="3" id="KW-1185">Reference proteome</keyword>
<feature type="region of interest" description="Disordered" evidence="1">
    <location>
        <begin position="1"/>
        <end position="24"/>
    </location>
</feature>